<dbReference type="RefSeq" id="WP_111905065.1">
    <property type="nucleotide sequence ID" value="NZ_QLNP01000098.1"/>
</dbReference>
<comment type="caution">
    <text evidence="3">The sequence shown here is derived from an EMBL/GenBank/DDBJ whole genome shotgun (WGS) entry which is preliminary data.</text>
</comment>
<evidence type="ECO:0000313" key="4">
    <source>
        <dbReference type="Proteomes" id="UP000249166"/>
    </source>
</evidence>
<dbReference type="AlphaFoldDB" id="A0A328HCK1"/>
<feature type="compositionally biased region" description="Low complexity" evidence="1">
    <location>
        <begin position="127"/>
        <end position="140"/>
    </location>
</feature>
<protein>
    <submittedName>
        <fullName evidence="3">Uncharacterized protein</fullName>
    </submittedName>
</protein>
<organism evidence="3 4">
    <name type="scientific">Arthrobacter globiformis</name>
    <dbReference type="NCBI Taxonomy" id="1665"/>
    <lineage>
        <taxon>Bacteria</taxon>
        <taxon>Bacillati</taxon>
        <taxon>Actinomycetota</taxon>
        <taxon>Actinomycetes</taxon>
        <taxon>Micrococcales</taxon>
        <taxon>Micrococcaceae</taxon>
        <taxon>Arthrobacter</taxon>
    </lineage>
</organism>
<keyword evidence="2" id="KW-0732">Signal</keyword>
<gene>
    <name evidence="3" type="ORF">DBZ45_17115</name>
</gene>
<feature type="chain" id="PRO_5039078647" evidence="2">
    <location>
        <begin position="22"/>
        <end position="140"/>
    </location>
</feature>
<dbReference type="Proteomes" id="UP000249166">
    <property type="component" value="Unassembled WGS sequence"/>
</dbReference>
<reference evidence="3 4" key="1">
    <citation type="submission" date="2018-04" db="EMBL/GenBank/DDBJ databases">
        <title>Bacteria isolated from cave deposits of Manipur.</title>
        <authorList>
            <person name="Sahoo D."/>
            <person name="Sarangthem I."/>
            <person name="Nandeibam J."/>
        </authorList>
    </citation>
    <scope>NUCLEOTIDE SEQUENCE [LARGE SCALE GENOMIC DNA]</scope>
    <source>
        <strain evidence="4">mrc11</strain>
    </source>
</reference>
<evidence type="ECO:0000256" key="1">
    <source>
        <dbReference type="SAM" id="MobiDB-lite"/>
    </source>
</evidence>
<evidence type="ECO:0000256" key="2">
    <source>
        <dbReference type="SAM" id="SignalP"/>
    </source>
</evidence>
<accession>A0A328HCK1</accession>
<evidence type="ECO:0000313" key="3">
    <source>
        <dbReference type="EMBL" id="RAM35884.1"/>
    </source>
</evidence>
<dbReference type="OrthoDB" id="4950436at2"/>
<feature type="region of interest" description="Disordered" evidence="1">
    <location>
        <begin position="45"/>
        <end position="140"/>
    </location>
</feature>
<name>A0A328HCK1_ARTGO</name>
<sequence length="140" mass="14007">MKKWSLLSIPLVGFAGITVWAQAVAGAPTGLGPGVIVTEVAPRHSVQELDPSTGNRRLTPATGPAATPKTTSPALKSAPLNEATPSPLSTKAAEPGVEFVEPAQVTSPAPAPTDDLASSSQLEDKGGLSSNNGRSGSSNG</sequence>
<feature type="signal peptide" evidence="2">
    <location>
        <begin position="1"/>
        <end position="21"/>
    </location>
</feature>
<feature type="compositionally biased region" description="Low complexity" evidence="1">
    <location>
        <begin position="59"/>
        <end position="74"/>
    </location>
</feature>
<dbReference type="EMBL" id="QLNP01000098">
    <property type="protein sequence ID" value="RAM35884.1"/>
    <property type="molecule type" value="Genomic_DNA"/>
</dbReference>
<proteinExistence type="predicted"/>